<evidence type="ECO:0000259" key="5">
    <source>
        <dbReference type="PROSITE" id="PS50106"/>
    </source>
</evidence>
<keyword evidence="4" id="KW-0720">Serine protease</keyword>
<dbReference type="AlphaFoldDB" id="A0A176WLD4"/>
<proteinExistence type="inferred from homology"/>
<dbReference type="Proteomes" id="UP000077202">
    <property type="component" value="Unassembled WGS sequence"/>
</dbReference>
<dbReference type="Pfam" id="PF17820">
    <property type="entry name" value="PDZ_6"/>
    <property type="match status" value="1"/>
</dbReference>
<dbReference type="Gene3D" id="2.30.42.10">
    <property type="match status" value="1"/>
</dbReference>
<organism evidence="6 7">
    <name type="scientific">Marchantia polymorpha subsp. ruderalis</name>
    <dbReference type="NCBI Taxonomy" id="1480154"/>
    <lineage>
        <taxon>Eukaryota</taxon>
        <taxon>Viridiplantae</taxon>
        <taxon>Streptophyta</taxon>
        <taxon>Embryophyta</taxon>
        <taxon>Marchantiophyta</taxon>
        <taxon>Marchantiopsida</taxon>
        <taxon>Marchantiidae</taxon>
        <taxon>Marchantiales</taxon>
        <taxon>Marchantiaceae</taxon>
        <taxon>Marchantia</taxon>
    </lineage>
</organism>
<evidence type="ECO:0000256" key="4">
    <source>
        <dbReference type="ARBA" id="ARBA00022825"/>
    </source>
</evidence>
<dbReference type="Gene3D" id="3.90.226.10">
    <property type="entry name" value="2-enoyl-CoA Hydratase, Chain A, domain 1"/>
    <property type="match status" value="1"/>
</dbReference>
<dbReference type="SUPFAM" id="SSF52096">
    <property type="entry name" value="ClpP/crotonase"/>
    <property type="match status" value="1"/>
</dbReference>
<dbReference type="InterPro" id="IPR036034">
    <property type="entry name" value="PDZ_sf"/>
</dbReference>
<dbReference type="CDD" id="cd07560">
    <property type="entry name" value="Peptidase_S41_CPP"/>
    <property type="match status" value="1"/>
</dbReference>
<dbReference type="CDD" id="cd06782">
    <property type="entry name" value="cpPDZ_CPP-like"/>
    <property type="match status" value="1"/>
</dbReference>
<protein>
    <recommendedName>
        <fullName evidence="5">PDZ domain-containing protein</fullName>
    </recommendedName>
</protein>
<dbReference type="InterPro" id="IPR001478">
    <property type="entry name" value="PDZ"/>
</dbReference>
<dbReference type="SUPFAM" id="SSF50156">
    <property type="entry name" value="PDZ domain-like"/>
    <property type="match status" value="1"/>
</dbReference>
<evidence type="ECO:0000256" key="3">
    <source>
        <dbReference type="ARBA" id="ARBA00022801"/>
    </source>
</evidence>
<dbReference type="GO" id="GO:0006508">
    <property type="term" value="P:proteolysis"/>
    <property type="evidence" value="ECO:0007669"/>
    <property type="project" value="UniProtKB-KW"/>
</dbReference>
<dbReference type="PROSITE" id="PS50106">
    <property type="entry name" value="PDZ"/>
    <property type="match status" value="1"/>
</dbReference>
<dbReference type="NCBIfam" id="TIGR00225">
    <property type="entry name" value="prc"/>
    <property type="match status" value="1"/>
</dbReference>
<dbReference type="GO" id="GO:0004175">
    <property type="term" value="F:endopeptidase activity"/>
    <property type="evidence" value="ECO:0007669"/>
    <property type="project" value="TreeGrafter"/>
</dbReference>
<dbReference type="InterPro" id="IPR004447">
    <property type="entry name" value="Peptidase_S41A"/>
</dbReference>
<feature type="domain" description="PDZ" evidence="5">
    <location>
        <begin position="364"/>
        <end position="441"/>
    </location>
</feature>
<keyword evidence="2" id="KW-0645">Protease</keyword>
<evidence type="ECO:0000256" key="1">
    <source>
        <dbReference type="ARBA" id="ARBA00009179"/>
    </source>
</evidence>
<evidence type="ECO:0000313" key="7">
    <source>
        <dbReference type="Proteomes" id="UP000077202"/>
    </source>
</evidence>
<keyword evidence="3" id="KW-0378">Hydrolase</keyword>
<dbReference type="PANTHER" id="PTHR32060">
    <property type="entry name" value="TAIL-SPECIFIC PROTEASE"/>
    <property type="match status" value="1"/>
</dbReference>
<comment type="similarity">
    <text evidence="1">Belongs to the peptidase S41A family.</text>
</comment>
<dbReference type="Gene3D" id="3.30.750.44">
    <property type="match status" value="1"/>
</dbReference>
<evidence type="ECO:0000256" key="2">
    <source>
        <dbReference type="ARBA" id="ARBA00022670"/>
    </source>
</evidence>
<comment type="caution">
    <text evidence="6">The sequence shown here is derived from an EMBL/GenBank/DDBJ whole genome shotgun (WGS) entry which is preliminary data.</text>
</comment>
<dbReference type="GO" id="GO:0008236">
    <property type="term" value="F:serine-type peptidase activity"/>
    <property type="evidence" value="ECO:0007669"/>
    <property type="project" value="UniProtKB-KW"/>
</dbReference>
<dbReference type="SMART" id="SM00245">
    <property type="entry name" value="TSPc"/>
    <property type="match status" value="1"/>
</dbReference>
<dbReference type="PANTHER" id="PTHR32060:SF28">
    <property type="entry name" value="PEPTIDASE S41 FAMILY PROTEIN"/>
    <property type="match status" value="1"/>
</dbReference>
<dbReference type="Pfam" id="PF03572">
    <property type="entry name" value="Peptidase_S41"/>
    <property type="match status" value="1"/>
</dbReference>
<sequence length="722" mass="79518">MPLAFEIRFKCCFPAPPPSAILPSHSGLRAGWASRGELLIISRNSKGRRLGVVVVSSIHCRNSEQSKPAQELLSKAAKQFGQAVVAGSLLGLCLLPLGAEPGHACWNGYSTGEGNHGELENYTHPQHMSSALDNVGESERVPTAKSADRGMPHLNYLLGKPANARIRRWSSSHSGLRMFSAKREYVHEGAGDSLGVTYGQILQGRDDTTKRESMFTEDAWVGMTKLRQYDELLDKVEAEEKLCPECTKNRRLLEQVWQTVSNEYYDQYGRYLAFKPKSKTHLYGSCLQHKAARLGLPPLAYEKFSGVWIGRSFSQSAWAGKLYDSLSTTGGLLRTKKETYRVIKNMVDSIGDRYSAFLNPQQYRLAIRRPIPSEIKYLTYQYTGVGVALGKKSPSGGLTIVSPFAGSPAEEAGILPGERLLRVDGEPVDSLSAEEAVNRLRGPAGSSVELEVTGLQPGNSVRKVVLERRALPLPPLRTRLVDAGDGRVLEYMRLHYFTHEGTKEMAAAIRQGEALGVDGYILDLRNNPGGVFEEAVAMAALWLDCQGCDVTETVRSSVGGVEDLVYSVNNLPKEIFIKHPGTLTHAPLAIITNRSSASASEVLTGALHDNHRAVVVGEKTFGKGVVQYFFPMDDGSGLKLTVEKYLTPARYDISKQGGLQPDRSCTDFPRQSGQSDVCIDEALEMLREVQEQQTVTRPSAEERLPYRWRPLNERSLLADGTY</sequence>
<reference evidence="6" key="1">
    <citation type="submission" date="2016-03" db="EMBL/GenBank/DDBJ databases">
        <title>Mechanisms controlling the formation of the plant cell surface in tip-growing cells are functionally conserved among land plants.</title>
        <authorList>
            <person name="Honkanen S."/>
            <person name="Jones V.A."/>
            <person name="Morieri G."/>
            <person name="Champion C."/>
            <person name="Hetherington A.J."/>
            <person name="Kelly S."/>
            <person name="Saint-Marcoux D."/>
            <person name="Proust H."/>
            <person name="Prescott H."/>
            <person name="Dolan L."/>
        </authorList>
    </citation>
    <scope>NUCLEOTIDE SEQUENCE [LARGE SCALE GENOMIC DNA]</scope>
    <source>
        <tissue evidence="6">Whole gametophyte</tissue>
    </source>
</reference>
<dbReference type="EMBL" id="LVLJ01000654">
    <property type="protein sequence ID" value="OAE33441.1"/>
    <property type="molecule type" value="Genomic_DNA"/>
</dbReference>
<evidence type="ECO:0000313" key="6">
    <source>
        <dbReference type="EMBL" id="OAE33441.1"/>
    </source>
</evidence>
<dbReference type="InterPro" id="IPR005151">
    <property type="entry name" value="Tail-specific_protease"/>
</dbReference>
<dbReference type="InterPro" id="IPR041489">
    <property type="entry name" value="PDZ_6"/>
</dbReference>
<dbReference type="InterPro" id="IPR029045">
    <property type="entry name" value="ClpP/crotonase-like_dom_sf"/>
</dbReference>
<accession>A0A176WLD4</accession>
<keyword evidence="7" id="KW-1185">Reference proteome</keyword>
<dbReference type="SMART" id="SM00228">
    <property type="entry name" value="PDZ"/>
    <property type="match status" value="1"/>
</dbReference>
<name>A0A176WLD4_MARPO</name>
<gene>
    <name evidence="6" type="ORF">AXG93_2685s1050</name>
</gene>